<accession>A0A7S2D790</accession>
<dbReference type="Gene3D" id="3.30.40.10">
    <property type="entry name" value="Zinc/RING finger domain, C3HC4 (zinc finger)"/>
    <property type="match status" value="1"/>
</dbReference>
<dbReference type="PANTHER" id="PTHR46573">
    <property type="entry name" value="WD REPEAT, SAM AND U-BOX DOMAIN-CONTAINING PROTEIN 1"/>
    <property type="match status" value="1"/>
</dbReference>
<proteinExistence type="predicted"/>
<dbReference type="CDD" id="cd16655">
    <property type="entry name" value="RING-Ubox_WDSUB1-like"/>
    <property type="match status" value="1"/>
</dbReference>
<dbReference type="InterPro" id="IPR013083">
    <property type="entry name" value="Znf_RING/FYVE/PHD"/>
</dbReference>
<name>A0A7S2D790_9STRA</name>
<feature type="domain" description="U-box" evidence="1">
    <location>
        <begin position="62"/>
        <end position="162"/>
    </location>
</feature>
<dbReference type="PROSITE" id="PS51698">
    <property type="entry name" value="U_BOX"/>
    <property type="match status" value="1"/>
</dbReference>
<evidence type="ECO:0000259" key="1">
    <source>
        <dbReference type="PROSITE" id="PS51698"/>
    </source>
</evidence>
<dbReference type="GO" id="GO:0004842">
    <property type="term" value="F:ubiquitin-protein transferase activity"/>
    <property type="evidence" value="ECO:0007669"/>
    <property type="project" value="InterPro"/>
</dbReference>
<dbReference type="SMART" id="SM00504">
    <property type="entry name" value="Ubox"/>
    <property type="match status" value="1"/>
</dbReference>
<protein>
    <recommendedName>
        <fullName evidence="1">U-box domain-containing protein</fullName>
    </recommendedName>
</protein>
<dbReference type="GO" id="GO:0016567">
    <property type="term" value="P:protein ubiquitination"/>
    <property type="evidence" value="ECO:0007669"/>
    <property type="project" value="InterPro"/>
</dbReference>
<gene>
    <name evidence="2" type="ORF">DSPE1174_LOCUS19748</name>
</gene>
<dbReference type="InterPro" id="IPR052085">
    <property type="entry name" value="WD-SAM-U-box"/>
</dbReference>
<dbReference type="Pfam" id="PF04564">
    <property type="entry name" value="U-box"/>
    <property type="match status" value="1"/>
</dbReference>
<dbReference type="InterPro" id="IPR003613">
    <property type="entry name" value="Ubox_domain"/>
</dbReference>
<dbReference type="EMBL" id="HBGS01038110">
    <property type="protein sequence ID" value="CAD9446180.1"/>
    <property type="molecule type" value="Transcribed_RNA"/>
</dbReference>
<dbReference type="SUPFAM" id="SSF57850">
    <property type="entry name" value="RING/U-box"/>
    <property type="match status" value="1"/>
</dbReference>
<dbReference type="AlphaFoldDB" id="A0A7S2D790"/>
<organism evidence="2">
    <name type="scientific">Octactis speculum</name>
    <dbReference type="NCBI Taxonomy" id="3111310"/>
    <lineage>
        <taxon>Eukaryota</taxon>
        <taxon>Sar</taxon>
        <taxon>Stramenopiles</taxon>
        <taxon>Ochrophyta</taxon>
        <taxon>Dictyochophyceae</taxon>
        <taxon>Dictyochales</taxon>
        <taxon>Dictyochaceae</taxon>
        <taxon>Octactis</taxon>
    </lineage>
</organism>
<dbReference type="PANTHER" id="PTHR46573:SF1">
    <property type="entry name" value="WD REPEAT, SAM AND U-BOX DOMAIN-CONTAINING PROTEIN 1"/>
    <property type="match status" value="1"/>
</dbReference>
<reference evidence="2" key="1">
    <citation type="submission" date="2021-01" db="EMBL/GenBank/DDBJ databases">
        <authorList>
            <person name="Corre E."/>
            <person name="Pelletier E."/>
            <person name="Niang G."/>
            <person name="Scheremetjew M."/>
            <person name="Finn R."/>
            <person name="Kale V."/>
            <person name="Holt S."/>
            <person name="Cochrane G."/>
            <person name="Meng A."/>
            <person name="Brown T."/>
            <person name="Cohen L."/>
        </authorList>
    </citation>
    <scope>NUCLEOTIDE SEQUENCE</scope>
    <source>
        <strain evidence="2">CCMP1381</strain>
    </source>
</reference>
<evidence type="ECO:0000313" key="2">
    <source>
        <dbReference type="EMBL" id="CAD9446180.1"/>
    </source>
</evidence>
<sequence>MDEEVLEMCILQDLLELGIPKETATMVCDCFSAAGGFQQGRQQDAPSEPVVEGPPDQLPIIRPPPDLCCPITRDLLVDPVTAADGETYERSAIERWLADKMEGLEAAKLELRETGNSNRAKRAIAAGVPSPLGHGSLAHGQLVPSRAVKRLAEKWQAENPFYGE</sequence>